<sequence length="56" mass="6300">MVFDAKPSELELTFSDPVHEFDTSEGDPRRFGTTRVMQALHHAMRSSGLFPASQYA</sequence>
<comment type="caution">
    <text evidence="1">The sequence shown here is derived from an EMBL/GenBank/DDBJ whole genome shotgun (WGS) entry which is preliminary data.</text>
</comment>
<protein>
    <submittedName>
        <fullName evidence="1">Uncharacterized protein</fullName>
    </submittedName>
</protein>
<name>A0A8B6MCQ9_METTU</name>
<dbReference type="AlphaFoldDB" id="A0A8B6MCQ9"/>
<gene>
    <name evidence="1" type="ORF">MPC4_60189</name>
</gene>
<evidence type="ECO:0000313" key="2">
    <source>
        <dbReference type="Proteomes" id="UP000485880"/>
    </source>
</evidence>
<organism evidence="1 2">
    <name type="scientific">Methylocella tundrae</name>
    <dbReference type="NCBI Taxonomy" id="227605"/>
    <lineage>
        <taxon>Bacteria</taxon>
        <taxon>Pseudomonadati</taxon>
        <taxon>Pseudomonadota</taxon>
        <taxon>Alphaproteobacteria</taxon>
        <taxon>Hyphomicrobiales</taxon>
        <taxon>Beijerinckiaceae</taxon>
        <taxon>Methylocella</taxon>
    </lineage>
</organism>
<dbReference type="Proteomes" id="UP000485880">
    <property type="component" value="Unassembled WGS sequence"/>
</dbReference>
<accession>A0A8B6MCQ9</accession>
<dbReference type="EMBL" id="CABFMQ020000120">
    <property type="protein sequence ID" value="VTZ52099.1"/>
    <property type="molecule type" value="Genomic_DNA"/>
</dbReference>
<keyword evidence="2" id="KW-1185">Reference proteome</keyword>
<proteinExistence type="predicted"/>
<evidence type="ECO:0000313" key="1">
    <source>
        <dbReference type="EMBL" id="VTZ52099.1"/>
    </source>
</evidence>
<reference evidence="1 2" key="1">
    <citation type="submission" date="2019-05" db="EMBL/GenBank/DDBJ databases">
        <authorList>
            <person name="Farhan Ul Haque M."/>
        </authorList>
    </citation>
    <scope>NUCLEOTIDE SEQUENCE [LARGE SCALE GENOMIC DNA]</scope>
    <source>
        <strain evidence="1">2</strain>
    </source>
</reference>